<dbReference type="Gramene" id="ONIVA08G15660.1">
    <property type="protein sequence ID" value="ONIVA08G15660.1"/>
    <property type="gene ID" value="ONIVA08G15660"/>
</dbReference>
<proteinExistence type="predicted"/>
<evidence type="ECO:0000256" key="1">
    <source>
        <dbReference type="SAM" id="MobiDB-lite"/>
    </source>
</evidence>
<evidence type="ECO:0000313" key="2">
    <source>
        <dbReference type="EnsemblPlants" id="ONIVA08G15660.1"/>
    </source>
</evidence>
<keyword evidence="3" id="KW-1185">Reference proteome</keyword>
<sequence>MKTNPKSPIIQYKNGIVNWQAVQEEGMAMYTRVVRRRHDGEEQDGVAVLDDVRERPDDGGRGDVPGGGPHSLRPLCRWPPPNRPTPASPPPPPRRLSPAETRMDLVGEEVVREVYLTKGKAVGARSCRRVCRGQIFLPGGWGWGEAVEYRSHRREGRRGKILLDRTVIGADLVIEEVIGAHIIGNKAIMGGSYERAYQSGAADLVREEAIRGSILPEPRREATNE</sequence>
<name>A0A0E0IBU5_ORYNI</name>
<feature type="compositionally biased region" description="Basic and acidic residues" evidence="1">
    <location>
        <begin position="50"/>
        <end position="61"/>
    </location>
</feature>
<protein>
    <submittedName>
        <fullName evidence="2">Uncharacterized protein</fullName>
    </submittedName>
</protein>
<reference evidence="2" key="2">
    <citation type="submission" date="2018-04" db="EMBL/GenBank/DDBJ databases">
        <title>OnivRS2 (Oryza nivara Reference Sequence Version 2).</title>
        <authorList>
            <person name="Zhang J."/>
            <person name="Kudrna D."/>
            <person name="Lee S."/>
            <person name="Talag J."/>
            <person name="Rajasekar S."/>
            <person name="Welchert J."/>
            <person name="Hsing Y.-I."/>
            <person name="Wing R.A."/>
        </authorList>
    </citation>
    <scope>NUCLEOTIDE SEQUENCE [LARGE SCALE GENOMIC DNA]</scope>
    <source>
        <strain evidence="2">SL10</strain>
    </source>
</reference>
<organism evidence="2">
    <name type="scientific">Oryza nivara</name>
    <name type="common">Indian wild rice</name>
    <name type="synonym">Oryza sativa f. spontanea</name>
    <dbReference type="NCBI Taxonomy" id="4536"/>
    <lineage>
        <taxon>Eukaryota</taxon>
        <taxon>Viridiplantae</taxon>
        <taxon>Streptophyta</taxon>
        <taxon>Embryophyta</taxon>
        <taxon>Tracheophyta</taxon>
        <taxon>Spermatophyta</taxon>
        <taxon>Magnoliopsida</taxon>
        <taxon>Liliopsida</taxon>
        <taxon>Poales</taxon>
        <taxon>Poaceae</taxon>
        <taxon>BOP clade</taxon>
        <taxon>Oryzoideae</taxon>
        <taxon>Oryzeae</taxon>
        <taxon>Oryzinae</taxon>
        <taxon>Oryza</taxon>
    </lineage>
</organism>
<dbReference type="Proteomes" id="UP000006591">
    <property type="component" value="Chromosome 8"/>
</dbReference>
<accession>A0A0E0IBU5</accession>
<feature type="region of interest" description="Disordered" evidence="1">
    <location>
        <begin position="40"/>
        <end position="98"/>
    </location>
</feature>
<dbReference type="EnsemblPlants" id="ONIVA08G15660.1">
    <property type="protein sequence ID" value="ONIVA08G15660.1"/>
    <property type="gene ID" value="ONIVA08G15660"/>
</dbReference>
<dbReference type="AlphaFoldDB" id="A0A0E0IBU5"/>
<reference evidence="2" key="1">
    <citation type="submission" date="2015-04" db="UniProtKB">
        <authorList>
            <consortium name="EnsemblPlants"/>
        </authorList>
    </citation>
    <scope>IDENTIFICATION</scope>
    <source>
        <strain evidence="2">SL10</strain>
    </source>
</reference>
<evidence type="ECO:0000313" key="3">
    <source>
        <dbReference type="Proteomes" id="UP000006591"/>
    </source>
</evidence>
<feature type="compositionally biased region" description="Pro residues" evidence="1">
    <location>
        <begin position="77"/>
        <end position="95"/>
    </location>
</feature>
<dbReference type="HOGENOM" id="CLU_1231596_0_0_1"/>